<dbReference type="OMA" id="TMEESHT"/>
<organism evidence="3 4">
    <name type="scientific">Tetracentron sinense</name>
    <name type="common">Spur-leaf</name>
    <dbReference type="NCBI Taxonomy" id="13715"/>
    <lineage>
        <taxon>Eukaryota</taxon>
        <taxon>Viridiplantae</taxon>
        <taxon>Streptophyta</taxon>
        <taxon>Embryophyta</taxon>
        <taxon>Tracheophyta</taxon>
        <taxon>Spermatophyta</taxon>
        <taxon>Magnoliopsida</taxon>
        <taxon>Trochodendrales</taxon>
        <taxon>Trochodendraceae</taxon>
        <taxon>Tetracentron</taxon>
    </lineage>
</organism>
<dbReference type="PROSITE" id="PS50812">
    <property type="entry name" value="PWWP"/>
    <property type="match status" value="1"/>
</dbReference>
<dbReference type="Gene3D" id="2.30.30.140">
    <property type="match status" value="1"/>
</dbReference>
<dbReference type="Pfam" id="PF00855">
    <property type="entry name" value="PWWP"/>
    <property type="match status" value="1"/>
</dbReference>
<dbReference type="PANTHER" id="PTHR33697">
    <property type="entry name" value="T17B22.17 PROTEIN-RELATED"/>
    <property type="match status" value="1"/>
</dbReference>
<dbReference type="EMBL" id="JABCRI010000019">
    <property type="protein sequence ID" value="KAF8388856.1"/>
    <property type="molecule type" value="Genomic_DNA"/>
</dbReference>
<dbReference type="OrthoDB" id="607790at2759"/>
<dbReference type="InterPro" id="IPR000313">
    <property type="entry name" value="PWWP_dom"/>
</dbReference>
<name>A0A834YKM5_TETSI</name>
<dbReference type="InterPro" id="IPR044679">
    <property type="entry name" value="PWWP2-like"/>
</dbReference>
<dbReference type="SUPFAM" id="SSF63748">
    <property type="entry name" value="Tudor/PWWP/MBT"/>
    <property type="match status" value="1"/>
</dbReference>
<evidence type="ECO:0000313" key="3">
    <source>
        <dbReference type="EMBL" id="KAF8388856.1"/>
    </source>
</evidence>
<dbReference type="CDD" id="cd05162">
    <property type="entry name" value="PWWP"/>
    <property type="match status" value="1"/>
</dbReference>
<feature type="domain" description="PWWP" evidence="2">
    <location>
        <begin position="57"/>
        <end position="112"/>
    </location>
</feature>
<dbReference type="AlphaFoldDB" id="A0A834YKM5"/>
<proteinExistence type="predicted"/>
<protein>
    <recommendedName>
        <fullName evidence="2">PWWP domain-containing protein</fullName>
    </recommendedName>
</protein>
<evidence type="ECO:0000259" key="2">
    <source>
        <dbReference type="PROSITE" id="PS50812"/>
    </source>
</evidence>
<feature type="region of interest" description="Disordered" evidence="1">
    <location>
        <begin position="237"/>
        <end position="259"/>
    </location>
</feature>
<comment type="caution">
    <text evidence="3">The sequence shown here is derived from an EMBL/GenBank/DDBJ whole genome shotgun (WGS) entry which is preliminary data.</text>
</comment>
<gene>
    <name evidence="3" type="ORF">HHK36_025536</name>
</gene>
<sequence length="884" mass="97223">MPIGTSDPAKPLMFVLLSSSPSPSVHSKKQPKSVLVLWGKDMGSSCELNMKGIDASAGGLVWVRRRNGSWWPGQIMGLDDLPESCLVSPRSGTPVKLLGREDASVDWYNLEKSKRVKAFHCGEYDDCIEKAKASADNSSKKAVKYARREDAILHALEIENACISKERHDILSKNDYSDSEEHDNWARQPQKMFNPGKENENMAGSVSTFEGNSTQDLAQSGISFEEPNDFSHPKVQYVQKKRQKNPNDSEDDGTEGIKRMRGIEDLGMRVVSRRKSNMYFHSDGPLELVQLDSSSLSASTVGSASMGNSLSTGSPVNSSKGYCSSLKRRLSQVANFHETAKRKDRRRPLTKVLQSTAMVSVPVFCDQDARPGGSFFQRVTDGKVSAFESKKTSFSVVTSNNSDSTGASYENQTLFIASELPCDAGVDAAYFHSKLKDKEFSSMSAFPIDDCSETLFDVPLVEEEKQTGGFSPIFLSCSSGKLQAGAVGRQSSHCSQFGSLSLRNEGLDESGSTSFAGSDINDVSPNVEKGNSKWLLKGKRNSRNSFKIKNQDSRIFMDRDDESDAYVAGIEHLDELSVGCGQKVDVNNFDFSLTSDNCGQLAKPKLLIENEGDGPRHWSNHISYRATKVGEVSTLVRKKDPLLMRHMPDSSPTPQKSLPYRQSRFTTYSSCQIFDAPIRNMNAGSSLFDVNLEVRASYKGQHVPLVSLMSKLNGKAIIGHPLTIEVLDDGYCELLLSSIDGYPISSHELYDIPRENLSDQSMDITNSSLLLDRGDNAVVTSQATGNAVLEARRNPIKHLTVKPYLSPKKSPAIRRCGLFSRKTRKLSSLTVAQGKREEKRKLVAEKLGGLVIACVPLKVVFSRINEAVNSLTQSAHCIGKSRDL</sequence>
<accession>A0A834YKM5</accession>
<feature type="compositionally biased region" description="Polar residues" evidence="1">
    <location>
        <begin position="202"/>
        <end position="213"/>
    </location>
</feature>
<reference evidence="3 4" key="1">
    <citation type="submission" date="2020-04" db="EMBL/GenBank/DDBJ databases">
        <title>Plant Genome Project.</title>
        <authorList>
            <person name="Zhang R.-G."/>
        </authorList>
    </citation>
    <scope>NUCLEOTIDE SEQUENCE [LARGE SCALE GENOMIC DNA]</scope>
    <source>
        <strain evidence="3">YNK0</strain>
        <tissue evidence="3">Leaf</tissue>
    </source>
</reference>
<feature type="region of interest" description="Disordered" evidence="1">
    <location>
        <begin position="175"/>
        <end position="213"/>
    </location>
</feature>
<dbReference type="Proteomes" id="UP000655225">
    <property type="component" value="Unassembled WGS sequence"/>
</dbReference>
<dbReference type="PANTHER" id="PTHR33697:SF1">
    <property type="entry name" value="TUDOR_PWWP_MBT SUPERFAMILY PROTEIN"/>
    <property type="match status" value="1"/>
</dbReference>
<evidence type="ECO:0000256" key="1">
    <source>
        <dbReference type="SAM" id="MobiDB-lite"/>
    </source>
</evidence>
<evidence type="ECO:0000313" key="4">
    <source>
        <dbReference type="Proteomes" id="UP000655225"/>
    </source>
</evidence>
<keyword evidence="4" id="KW-1185">Reference proteome</keyword>